<evidence type="ECO:0000313" key="1">
    <source>
        <dbReference type="EMBL" id="KKQ34946.1"/>
    </source>
</evidence>
<name>A0A0G0K2S2_9BACT</name>
<dbReference type="AlphaFoldDB" id="A0A0G0K2S2"/>
<organism evidence="1 2">
    <name type="scientific">Candidatus Nomurabacteria bacterium GW2011_GWB1_37_5</name>
    <dbReference type="NCBI Taxonomy" id="1618742"/>
    <lineage>
        <taxon>Bacteria</taxon>
        <taxon>Candidatus Nomuraibacteriota</taxon>
    </lineage>
</organism>
<proteinExistence type="predicted"/>
<reference evidence="1 2" key="1">
    <citation type="journal article" date="2015" name="Nature">
        <title>rRNA introns, odd ribosomes, and small enigmatic genomes across a large radiation of phyla.</title>
        <authorList>
            <person name="Brown C.T."/>
            <person name="Hug L.A."/>
            <person name="Thomas B.C."/>
            <person name="Sharon I."/>
            <person name="Castelle C.J."/>
            <person name="Singh A."/>
            <person name="Wilkins M.J."/>
            <person name="Williams K.H."/>
            <person name="Banfield J.F."/>
        </authorList>
    </citation>
    <scope>NUCLEOTIDE SEQUENCE [LARGE SCALE GENOMIC DNA]</scope>
</reference>
<protein>
    <submittedName>
        <fullName evidence="1">Uncharacterized protein</fullName>
    </submittedName>
</protein>
<dbReference type="Proteomes" id="UP000033876">
    <property type="component" value="Unassembled WGS sequence"/>
</dbReference>
<accession>A0A0G0K2S2</accession>
<evidence type="ECO:0000313" key="2">
    <source>
        <dbReference type="Proteomes" id="UP000033876"/>
    </source>
</evidence>
<dbReference type="EMBL" id="LBTF01000030">
    <property type="protein sequence ID" value="KKQ34946.1"/>
    <property type="molecule type" value="Genomic_DNA"/>
</dbReference>
<comment type="caution">
    <text evidence="1">The sequence shown here is derived from an EMBL/GenBank/DDBJ whole genome shotgun (WGS) entry which is preliminary data.</text>
</comment>
<gene>
    <name evidence="1" type="ORF">US50_C0030G0003</name>
</gene>
<sequence>MITNNNDVYIISTSEEQKQIVNLLNVRTQLIYGNPYTNLFFATKGLCGNLTGINQVLIGEI</sequence>